<comment type="caution">
    <text evidence="1">The sequence shown here is derived from an EMBL/GenBank/DDBJ whole genome shotgun (WGS) entry which is preliminary data.</text>
</comment>
<dbReference type="EMBL" id="CM056819">
    <property type="protein sequence ID" value="KAJ8624707.1"/>
    <property type="molecule type" value="Genomic_DNA"/>
</dbReference>
<sequence>MQLYWWISDMECPAFHFCFLGEGRQRGCTLKEKILAKPRLRRNPYCLPLAGSLDGRRWWGCRLRLFGNCNLRMFFLISGDVGRGAAIIGWRRQRTAVK</sequence>
<evidence type="ECO:0000313" key="2">
    <source>
        <dbReference type="Proteomes" id="UP001234297"/>
    </source>
</evidence>
<protein>
    <submittedName>
        <fullName evidence="1">Uncharacterized protein</fullName>
    </submittedName>
</protein>
<dbReference type="Proteomes" id="UP001234297">
    <property type="component" value="Chromosome 11"/>
</dbReference>
<reference evidence="1 2" key="1">
    <citation type="journal article" date="2022" name="Hortic Res">
        <title>A haplotype resolved chromosomal level avocado genome allows analysis of novel avocado genes.</title>
        <authorList>
            <person name="Nath O."/>
            <person name="Fletcher S.J."/>
            <person name="Hayward A."/>
            <person name="Shaw L.M."/>
            <person name="Masouleh A.K."/>
            <person name="Furtado A."/>
            <person name="Henry R.J."/>
            <person name="Mitter N."/>
        </authorList>
    </citation>
    <scope>NUCLEOTIDE SEQUENCE [LARGE SCALE GENOMIC DNA]</scope>
    <source>
        <strain evidence="2">cv. Hass</strain>
    </source>
</reference>
<proteinExistence type="predicted"/>
<gene>
    <name evidence="1" type="ORF">MRB53_033237</name>
</gene>
<organism evidence="1 2">
    <name type="scientific">Persea americana</name>
    <name type="common">Avocado</name>
    <dbReference type="NCBI Taxonomy" id="3435"/>
    <lineage>
        <taxon>Eukaryota</taxon>
        <taxon>Viridiplantae</taxon>
        <taxon>Streptophyta</taxon>
        <taxon>Embryophyta</taxon>
        <taxon>Tracheophyta</taxon>
        <taxon>Spermatophyta</taxon>
        <taxon>Magnoliopsida</taxon>
        <taxon>Magnoliidae</taxon>
        <taxon>Laurales</taxon>
        <taxon>Lauraceae</taxon>
        <taxon>Persea</taxon>
    </lineage>
</organism>
<accession>A0ACC2KV56</accession>
<name>A0ACC2KV56_PERAE</name>
<keyword evidence="2" id="KW-1185">Reference proteome</keyword>
<evidence type="ECO:0000313" key="1">
    <source>
        <dbReference type="EMBL" id="KAJ8624707.1"/>
    </source>
</evidence>